<comment type="caution">
    <text evidence="2">The sequence shown here is derived from an EMBL/GenBank/DDBJ whole genome shotgun (WGS) entry which is preliminary data.</text>
</comment>
<reference evidence="2 3" key="1">
    <citation type="journal article" date="2022" name="Allergy">
        <title>Genome assembly and annotation of Periplaneta americana reveal a comprehensive cockroach allergen profile.</title>
        <authorList>
            <person name="Wang L."/>
            <person name="Xiong Q."/>
            <person name="Saelim N."/>
            <person name="Wang L."/>
            <person name="Nong W."/>
            <person name="Wan A.T."/>
            <person name="Shi M."/>
            <person name="Liu X."/>
            <person name="Cao Q."/>
            <person name="Hui J.H.L."/>
            <person name="Sookrung N."/>
            <person name="Leung T.F."/>
            <person name="Tungtrongchitr A."/>
            <person name="Tsui S.K.W."/>
        </authorList>
    </citation>
    <scope>NUCLEOTIDE SEQUENCE [LARGE SCALE GENOMIC DNA]</scope>
    <source>
        <strain evidence="2">PWHHKU_190912</strain>
    </source>
</reference>
<proteinExistence type="predicted"/>
<evidence type="ECO:0000313" key="3">
    <source>
        <dbReference type="Proteomes" id="UP001148838"/>
    </source>
</evidence>
<evidence type="ECO:0000313" key="2">
    <source>
        <dbReference type="EMBL" id="KAJ4434251.1"/>
    </source>
</evidence>
<name>A0ABQ8SKC1_PERAM</name>
<gene>
    <name evidence="2" type="ORF">ANN_22801</name>
</gene>
<keyword evidence="3" id="KW-1185">Reference proteome</keyword>
<protein>
    <submittedName>
        <fullName evidence="2">Uncharacterized protein</fullName>
    </submittedName>
</protein>
<organism evidence="2 3">
    <name type="scientific">Periplaneta americana</name>
    <name type="common">American cockroach</name>
    <name type="synonym">Blatta americana</name>
    <dbReference type="NCBI Taxonomy" id="6978"/>
    <lineage>
        <taxon>Eukaryota</taxon>
        <taxon>Metazoa</taxon>
        <taxon>Ecdysozoa</taxon>
        <taxon>Arthropoda</taxon>
        <taxon>Hexapoda</taxon>
        <taxon>Insecta</taxon>
        <taxon>Pterygota</taxon>
        <taxon>Neoptera</taxon>
        <taxon>Polyneoptera</taxon>
        <taxon>Dictyoptera</taxon>
        <taxon>Blattodea</taxon>
        <taxon>Blattoidea</taxon>
        <taxon>Blattidae</taxon>
        <taxon>Blattinae</taxon>
        <taxon>Periplaneta</taxon>
    </lineage>
</organism>
<dbReference type="Proteomes" id="UP001148838">
    <property type="component" value="Unassembled WGS sequence"/>
</dbReference>
<evidence type="ECO:0000256" key="1">
    <source>
        <dbReference type="SAM" id="MobiDB-lite"/>
    </source>
</evidence>
<dbReference type="EMBL" id="JAJSOF020000025">
    <property type="protein sequence ID" value="KAJ4434251.1"/>
    <property type="molecule type" value="Genomic_DNA"/>
</dbReference>
<feature type="region of interest" description="Disordered" evidence="1">
    <location>
        <begin position="325"/>
        <end position="346"/>
    </location>
</feature>
<accession>A0ABQ8SKC1</accession>
<sequence length="376" mass="42771">MDDPKKRKGNANCCVLECSNAYRNTPTDIVFIHSQNRKLKCNDANCGFMQYADEKVEQPPNVDQMVAFKSKCYRGRSSDTFITTDCGLLTLLEGGDEVRLLSRSLAENGSTRRADIIAIDRRNQRSLILDTTVRFEKDDQQANNVNDENKNYKSKVVVTSSQTSNIGRFHQFISDPVSQNANLVDYTSIQQEYCYNTLKTGDFYIISYQRQPFSGSSAESYPAFALNGLRENPEKKPRGRLSQPGFKPMPTRFTDRHANHYYTAPVKGLDRPAGCWPHAHMPMQRWTIIQPEWRYRVVSTMIPPAVIAGIRNRISLPIVAPQVHYDAKPQPGPDRDSNPGHLVSRPDELTVTPQVWTPVLLPDIIYGYINRKKILK</sequence>
<feature type="region of interest" description="Disordered" evidence="1">
    <location>
        <begin position="229"/>
        <end position="249"/>
    </location>
</feature>
<feature type="compositionally biased region" description="Basic and acidic residues" evidence="1">
    <location>
        <begin position="333"/>
        <end position="346"/>
    </location>
</feature>